<dbReference type="GO" id="GO:0009253">
    <property type="term" value="P:peptidoglycan catabolic process"/>
    <property type="evidence" value="ECO:0007669"/>
    <property type="project" value="InterPro"/>
</dbReference>
<keyword evidence="2" id="KW-0812">Transmembrane</keyword>
<dbReference type="GO" id="GO:0030288">
    <property type="term" value="C:outer membrane-bounded periplasmic space"/>
    <property type="evidence" value="ECO:0007669"/>
    <property type="project" value="TreeGrafter"/>
</dbReference>
<reference evidence="5" key="1">
    <citation type="submission" date="2015-03" db="EMBL/GenBank/DDBJ databases">
        <authorList>
            <person name="Nijsse Bart"/>
        </authorList>
    </citation>
    <scope>NUCLEOTIDE SEQUENCE [LARGE SCALE GENOMIC DNA]</scope>
</reference>
<dbReference type="EC" id="3.5.1.28" evidence="4"/>
<dbReference type="RefSeq" id="WP_021168791.1">
    <property type="nucleotide sequence ID" value="NZ_CTRP01000005.1"/>
</dbReference>
<accession>A0A0U1KWF0</accession>
<evidence type="ECO:0000256" key="2">
    <source>
        <dbReference type="SAM" id="Phobius"/>
    </source>
</evidence>
<evidence type="ECO:0000313" key="5">
    <source>
        <dbReference type="Proteomes" id="UP000049855"/>
    </source>
</evidence>
<evidence type="ECO:0000256" key="1">
    <source>
        <dbReference type="ARBA" id="ARBA00022801"/>
    </source>
</evidence>
<dbReference type="PANTHER" id="PTHR30404:SF0">
    <property type="entry name" value="N-ACETYLMURAMOYL-L-ALANINE AMIDASE AMIC"/>
    <property type="match status" value="1"/>
</dbReference>
<dbReference type="Pfam" id="PF01520">
    <property type="entry name" value="Amidase_3"/>
    <property type="match status" value="1"/>
</dbReference>
<protein>
    <submittedName>
        <fullName evidence="4">N-acetylmuramoyl-L-alanine amidase</fullName>
        <ecNumber evidence="4">3.5.1.28</ecNumber>
    </submittedName>
</protein>
<dbReference type="EMBL" id="CTRP01000005">
    <property type="protein sequence ID" value="CQR71701.1"/>
    <property type="molecule type" value="Genomic_DNA"/>
</dbReference>
<dbReference type="SUPFAM" id="SSF53187">
    <property type="entry name" value="Zn-dependent exopeptidases"/>
    <property type="match status" value="1"/>
</dbReference>
<evidence type="ECO:0000259" key="3">
    <source>
        <dbReference type="SMART" id="SM00646"/>
    </source>
</evidence>
<keyword evidence="2" id="KW-1133">Transmembrane helix</keyword>
<dbReference type="GO" id="GO:0008745">
    <property type="term" value="F:N-acetylmuramoyl-L-alanine amidase activity"/>
    <property type="evidence" value="ECO:0007669"/>
    <property type="project" value="UniProtKB-EC"/>
</dbReference>
<feature type="transmembrane region" description="Helical" evidence="2">
    <location>
        <begin position="12"/>
        <end position="33"/>
    </location>
</feature>
<dbReference type="Proteomes" id="UP000049855">
    <property type="component" value="Unassembled WGS sequence"/>
</dbReference>
<keyword evidence="5" id="KW-1185">Reference proteome</keyword>
<dbReference type="InterPro" id="IPR002508">
    <property type="entry name" value="MurNAc-LAA_cat"/>
</dbReference>
<name>A0A0U1KWF0_9FIRM</name>
<keyword evidence="2" id="KW-0472">Membrane</keyword>
<sequence>MRVLAVKRYRVVSVVVFSIAVVVLNLLTLRYLVQADIENADLAVLSGKTIAIDAGHGGIDDGAKWNGLDEKNINLAIALKVAAALAANGATTVLTREEDVDYYTKGKGGKRNDLLKRAEIIEKSGADLYLSIHCNAIKGANWSGAQVFYNPNKAENKQLAEIIQQALKNFPPGNRRQIKQDSDIILLKSVTVSGVLIEAGFISNPAEAMQLNSEAYQQKLAEAITKALAYHFSHNVER</sequence>
<dbReference type="Gene3D" id="3.40.630.40">
    <property type="entry name" value="Zn-dependent exopeptidases"/>
    <property type="match status" value="1"/>
</dbReference>
<organism evidence="4 5">
    <name type="scientific">Sporomusa ovata</name>
    <dbReference type="NCBI Taxonomy" id="2378"/>
    <lineage>
        <taxon>Bacteria</taxon>
        <taxon>Bacillati</taxon>
        <taxon>Bacillota</taxon>
        <taxon>Negativicutes</taxon>
        <taxon>Selenomonadales</taxon>
        <taxon>Sporomusaceae</taxon>
        <taxon>Sporomusa</taxon>
    </lineage>
</organism>
<dbReference type="PANTHER" id="PTHR30404">
    <property type="entry name" value="N-ACETYLMURAMOYL-L-ALANINE AMIDASE"/>
    <property type="match status" value="1"/>
</dbReference>
<dbReference type="AlphaFoldDB" id="A0A0U1KWF0"/>
<proteinExistence type="predicted"/>
<dbReference type="InterPro" id="IPR050695">
    <property type="entry name" value="N-acetylmuramoyl_amidase_3"/>
</dbReference>
<gene>
    <name evidence="4" type="ORF">SpAn4DRAFT_3567</name>
</gene>
<dbReference type="CDD" id="cd02696">
    <property type="entry name" value="MurNAc-LAA"/>
    <property type="match status" value="1"/>
</dbReference>
<feature type="domain" description="MurNAc-LAA" evidence="3">
    <location>
        <begin position="118"/>
        <end position="229"/>
    </location>
</feature>
<dbReference type="SMART" id="SM00646">
    <property type="entry name" value="Ami_3"/>
    <property type="match status" value="1"/>
</dbReference>
<evidence type="ECO:0000313" key="4">
    <source>
        <dbReference type="EMBL" id="CQR71701.1"/>
    </source>
</evidence>
<keyword evidence="1 4" id="KW-0378">Hydrolase</keyword>